<keyword evidence="2" id="KW-1185">Reference proteome</keyword>
<proteinExistence type="predicted"/>
<dbReference type="SUPFAM" id="SSF75169">
    <property type="entry name" value="DsrEFH-like"/>
    <property type="match status" value="1"/>
</dbReference>
<dbReference type="InterPro" id="IPR032836">
    <property type="entry name" value="DsrE2-like"/>
</dbReference>
<dbReference type="Proteomes" id="UP000307657">
    <property type="component" value="Unassembled WGS sequence"/>
</dbReference>
<dbReference type="RefSeq" id="WP_136842878.1">
    <property type="nucleotide sequence ID" value="NZ_SUPL01000004.1"/>
</dbReference>
<gene>
    <name evidence="1" type="ORF">E5167_08005</name>
</gene>
<evidence type="ECO:0000313" key="1">
    <source>
        <dbReference type="EMBL" id="TJY35805.1"/>
    </source>
</evidence>
<evidence type="ECO:0000313" key="2">
    <source>
        <dbReference type="Proteomes" id="UP000307657"/>
    </source>
</evidence>
<protein>
    <recommendedName>
        <fullName evidence="3">Peroxiredoxin family protein</fullName>
    </recommendedName>
</protein>
<dbReference type="OrthoDB" id="9792592at2"/>
<dbReference type="Gene3D" id="3.40.1260.10">
    <property type="entry name" value="DsrEFH-like"/>
    <property type="match status" value="1"/>
</dbReference>
<name>A0A4U0EVB9_9FLAO</name>
<dbReference type="PANTHER" id="PTHR34655:SF2">
    <property type="entry name" value="PEROXIREDOXIN FAMILY PROTEIN"/>
    <property type="match status" value="1"/>
</dbReference>
<sequence length="176" mass="19397">METQEANTKKEIVEKKPLEKVCIICAKGSLEDVYATLVMANGAVMEGIETNVFFTFFGLDGITKKQMNHLHTATIGNPAMRMPGGLPFPTMLGGLPGVETAVSGMMRKQMEELDMPPVEEFLEMITAGGGTIYACKLAIDMFKLEKKDLSDEVEDIITIGQFYELCDGDRTQIIFT</sequence>
<dbReference type="InterPro" id="IPR027396">
    <property type="entry name" value="DsrEFH-like"/>
</dbReference>
<evidence type="ECO:0008006" key="3">
    <source>
        <dbReference type="Google" id="ProtNLM"/>
    </source>
</evidence>
<organism evidence="1 2">
    <name type="scientific">Pontimicrobium aquaticum</name>
    <dbReference type="NCBI Taxonomy" id="2565367"/>
    <lineage>
        <taxon>Bacteria</taxon>
        <taxon>Pseudomonadati</taxon>
        <taxon>Bacteroidota</taxon>
        <taxon>Flavobacteriia</taxon>
        <taxon>Flavobacteriales</taxon>
        <taxon>Flavobacteriaceae</taxon>
        <taxon>Pontimicrobium</taxon>
    </lineage>
</organism>
<reference evidence="1 2" key="1">
    <citation type="submission" date="2019-04" db="EMBL/GenBank/DDBJ databases">
        <title>Lacinutrix sp. nov., isolated from marine water.</title>
        <authorList>
            <person name="Kim W."/>
        </authorList>
    </citation>
    <scope>NUCLEOTIDE SEQUENCE [LARGE SCALE GENOMIC DNA]</scope>
    <source>
        <strain evidence="1 2">CAU 1491</strain>
    </source>
</reference>
<dbReference type="PANTHER" id="PTHR34655">
    <property type="entry name" value="CONSERVED WITHIN P. AEROPHILUM"/>
    <property type="match status" value="1"/>
</dbReference>
<accession>A0A4U0EVB9</accession>
<comment type="caution">
    <text evidence="1">The sequence shown here is derived from an EMBL/GenBank/DDBJ whole genome shotgun (WGS) entry which is preliminary data.</text>
</comment>
<dbReference type="Pfam" id="PF13686">
    <property type="entry name" value="DrsE_2"/>
    <property type="match status" value="1"/>
</dbReference>
<dbReference type="AlphaFoldDB" id="A0A4U0EVB9"/>
<dbReference type="EMBL" id="SUPL01000004">
    <property type="protein sequence ID" value="TJY35805.1"/>
    <property type="molecule type" value="Genomic_DNA"/>
</dbReference>